<organism evidence="2 3">
    <name type="scientific">Prorocentrum cordatum</name>
    <dbReference type="NCBI Taxonomy" id="2364126"/>
    <lineage>
        <taxon>Eukaryota</taxon>
        <taxon>Sar</taxon>
        <taxon>Alveolata</taxon>
        <taxon>Dinophyceae</taxon>
        <taxon>Prorocentrales</taxon>
        <taxon>Prorocentraceae</taxon>
        <taxon>Prorocentrum</taxon>
    </lineage>
</organism>
<gene>
    <name evidence="2" type="ORF">PCOR1329_LOCUS63933</name>
</gene>
<accession>A0ABN9W496</accession>
<proteinExistence type="predicted"/>
<keyword evidence="3" id="KW-1185">Reference proteome</keyword>
<reference evidence="2" key="1">
    <citation type="submission" date="2023-10" db="EMBL/GenBank/DDBJ databases">
        <authorList>
            <person name="Chen Y."/>
            <person name="Shah S."/>
            <person name="Dougan E. K."/>
            <person name="Thang M."/>
            <person name="Chan C."/>
        </authorList>
    </citation>
    <scope>NUCLEOTIDE SEQUENCE [LARGE SCALE GENOMIC DNA]</scope>
</reference>
<feature type="region of interest" description="Disordered" evidence="1">
    <location>
        <begin position="16"/>
        <end position="71"/>
    </location>
</feature>
<dbReference type="EMBL" id="CAUYUJ010018134">
    <property type="protein sequence ID" value="CAK0880922.1"/>
    <property type="molecule type" value="Genomic_DNA"/>
</dbReference>
<dbReference type="Proteomes" id="UP001189429">
    <property type="component" value="Unassembled WGS sequence"/>
</dbReference>
<name>A0ABN9W496_9DINO</name>
<protein>
    <submittedName>
        <fullName evidence="2">Uncharacterized protein</fullName>
    </submittedName>
</protein>
<evidence type="ECO:0000313" key="3">
    <source>
        <dbReference type="Proteomes" id="UP001189429"/>
    </source>
</evidence>
<sequence>MQDNMLHLEAAVPESAAASLVPDVRDSDLGSEADGEADLGGASEVLDASPSTGAAGPAVEQAMAAPDGGHQGLRDLEAVCCPWAGVSVGVAPAWMRRSARAWRRPGPQVALGSRRSCVHLR</sequence>
<evidence type="ECO:0000313" key="2">
    <source>
        <dbReference type="EMBL" id="CAK0880922.1"/>
    </source>
</evidence>
<comment type="caution">
    <text evidence="2">The sequence shown here is derived from an EMBL/GenBank/DDBJ whole genome shotgun (WGS) entry which is preliminary data.</text>
</comment>
<evidence type="ECO:0000256" key="1">
    <source>
        <dbReference type="SAM" id="MobiDB-lite"/>
    </source>
</evidence>